<evidence type="ECO:0000313" key="9">
    <source>
        <dbReference type="EMBL" id="WAW14787.1"/>
    </source>
</evidence>
<comment type="similarity">
    <text evidence="2 7">Belongs to the EPSP synthase family.</text>
</comment>
<keyword evidence="3 7" id="KW-0028">Amino-acid biosynthesis</keyword>
<dbReference type="SUPFAM" id="SSF55205">
    <property type="entry name" value="EPT/RTPC-like"/>
    <property type="match status" value="1"/>
</dbReference>
<dbReference type="InterPro" id="IPR023193">
    <property type="entry name" value="EPSP_synthase_CS"/>
</dbReference>
<feature type="binding site" evidence="7">
    <location>
        <position position="30"/>
    </location>
    <ligand>
        <name>3-phosphoshikimate</name>
        <dbReference type="ChEBI" id="CHEBI:145989"/>
    </ligand>
</feature>
<dbReference type="CDD" id="cd01556">
    <property type="entry name" value="EPSP_synthase"/>
    <property type="match status" value="1"/>
</dbReference>
<dbReference type="PIRSF" id="PIRSF000505">
    <property type="entry name" value="EPSPS"/>
    <property type="match status" value="1"/>
</dbReference>
<gene>
    <name evidence="7 9" type="primary">aroA</name>
    <name evidence="9" type="ORF">O0R46_09415</name>
</gene>
<feature type="binding site" evidence="7">
    <location>
        <position position="385"/>
    </location>
    <ligand>
        <name>3-phosphoshikimate</name>
        <dbReference type="ChEBI" id="CHEBI:145989"/>
    </ligand>
</feature>
<dbReference type="Pfam" id="PF00275">
    <property type="entry name" value="EPSP_synthase"/>
    <property type="match status" value="1"/>
</dbReference>
<dbReference type="PANTHER" id="PTHR21090">
    <property type="entry name" value="AROM/DEHYDROQUINATE SYNTHASE"/>
    <property type="match status" value="1"/>
</dbReference>
<comment type="subunit">
    <text evidence="7">Monomer.</text>
</comment>
<evidence type="ECO:0000259" key="8">
    <source>
        <dbReference type="Pfam" id="PF00275"/>
    </source>
</evidence>
<protein>
    <recommendedName>
        <fullName evidence="7">3-phosphoshikimate 1-carboxyvinyltransferase</fullName>
        <ecNumber evidence="7">2.5.1.19</ecNumber>
    </recommendedName>
    <alternativeName>
        <fullName evidence="7">5-enolpyruvylshikimate-3-phosphate synthase</fullName>
        <shortName evidence="7">EPSP synthase</shortName>
        <shortName evidence="7">EPSPS</shortName>
    </alternativeName>
</protein>
<evidence type="ECO:0000256" key="6">
    <source>
        <dbReference type="ARBA" id="ARBA00044633"/>
    </source>
</evidence>
<feature type="binding site" evidence="7">
    <location>
        <position position="31"/>
    </location>
    <ligand>
        <name>3-phosphoshikimate</name>
        <dbReference type="ChEBI" id="CHEBI:145989"/>
    </ligand>
</feature>
<dbReference type="Proteomes" id="UP001164187">
    <property type="component" value="Chromosome"/>
</dbReference>
<dbReference type="InterPro" id="IPR001986">
    <property type="entry name" value="Enolpyruvate_Tfrase_dom"/>
</dbReference>
<comment type="function">
    <text evidence="7">Catalyzes the transfer of the enolpyruvyl moiety of phosphoenolpyruvate (PEP) to the 5-hydroxyl of shikimate-3-phosphate (S3P) to produce enolpyruvyl shikimate-3-phosphate and inorganic phosphate.</text>
</comment>
<evidence type="ECO:0000313" key="10">
    <source>
        <dbReference type="Proteomes" id="UP001164187"/>
    </source>
</evidence>
<evidence type="ECO:0000256" key="7">
    <source>
        <dbReference type="HAMAP-Rule" id="MF_00210"/>
    </source>
</evidence>
<proteinExistence type="inferred from homology"/>
<feature type="binding site" evidence="7">
    <location>
        <position position="143"/>
    </location>
    <ligand>
        <name>phosphoenolpyruvate</name>
        <dbReference type="ChEBI" id="CHEBI:58702"/>
    </ligand>
</feature>
<feature type="binding site" evidence="7">
    <location>
        <position position="188"/>
    </location>
    <ligand>
        <name>phosphoenolpyruvate</name>
        <dbReference type="ChEBI" id="CHEBI:58702"/>
    </ligand>
</feature>
<keyword evidence="4 7" id="KW-0808">Transferase</keyword>
<keyword evidence="10" id="KW-1185">Reference proteome</keyword>
<comment type="subcellular location">
    <subcellularLocation>
        <location evidence="7">Cytoplasm</location>
    </subcellularLocation>
</comment>
<feature type="binding site" evidence="7">
    <location>
        <position position="30"/>
    </location>
    <ligand>
        <name>phosphoenolpyruvate</name>
        <dbReference type="ChEBI" id="CHEBI:58702"/>
    </ligand>
</feature>
<dbReference type="GO" id="GO:0003866">
    <property type="term" value="F:3-phosphoshikimate 1-carboxyvinyltransferase activity"/>
    <property type="evidence" value="ECO:0007669"/>
    <property type="project" value="UniProtKB-EC"/>
</dbReference>
<dbReference type="Gene3D" id="3.65.10.10">
    <property type="entry name" value="Enolpyruvate transferase domain"/>
    <property type="match status" value="2"/>
</dbReference>
<dbReference type="EMBL" id="CP114052">
    <property type="protein sequence ID" value="WAW14787.1"/>
    <property type="molecule type" value="Genomic_DNA"/>
</dbReference>
<dbReference type="NCBIfam" id="TIGR01356">
    <property type="entry name" value="aroA"/>
    <property type="match status" value="1"/>
</dbReference>
<dbReference type="InterPro" id="IPR036968">
    <property type="entry name" value="Enolpyruvate_Tfrase_sf"/>
</dbReference>
<feature type="domain" description="Enolpyruvate transferase" evidence="8">
    <location>
        <begin position="17"/>
        <end position="466"/>
    </location>
</feature>
<name>A0ABY7JN67_9FIRM</name>
<feature type="binding site" evidence="7">
    <location>
        <position position="432"/>
    </location>
    <ligand>
        <name>phosphoenolpyruvate</name>
        <dbReference type="ChEBI" id="CHEBI:58702"/>
    </ligand>
</feature>
<dbReference type="PROSITE" id="PS00885">
    <property type="entry name" value="EPSP_SYNTHASE_2"/>
    <property type="match status" value="1"/>
</dbReference>
<feature type="binding site" evidence="7">
    <location>
        <position position="187"/>
    </location>
    <ligand>
        <name>3-phosphoshikimate</name>
        <dbReference type="ChEBI" id="CHEBI:145989"/>
    </ligand>
</feature>
<comment type="pathway">
    <text evidence="1 7">Metabolic intermediate biosynthesis; chorismate biosynthesis; chorismate from D-erythrose 4-phosphate and phosphoenolpyruvate: step 6/7.</text>
</comment>
<feature type="binding site" evidence="7">
    <location>
        <position position="389"/>
    </location>
    <ligand>
        <name>phosphoenolpyruvate</name>
        <dbReference type="ChEBI" id="CHEBI:58702"/>
    </ligand>
</feature>
<evidence type="ECO:0000256" key="4">
    <source>
        <dbReference type="ARBA" id="ARBA00022679"/>
    </source>
</evidence>
<feature type="binding site" evidence="7">
    <location>
        <position position="35"/>
    </location>
    <ligand>
        <name>3-phosphoshikimate</name>
        <dbReference type="ChEBI" id="CHEBI:145989"/>
    </ligand>
</feature>
<keyword evidence="7" id="KW-0963">Cytoplasm</keyword>
<reference evidence="9" key="1">
    <citation type="submission" date="2022-12" db="EMBL/GenBank/DDBJ databases">
        <title>Peptostreptococcus.</title>
        <authorList>
            <person name="Lee S.H."/>
        </authorList>
    </citation>
    <scope>NUCLEOTIDE SEQUENCE</scope>
    <source>
        <strain evidence="9">CBA3647</strain>
    </source>
</reference>
<dbReference type="EC" id="2.5.1.19" evidence="7"/>
<feature type="binding site" evidence="7">
    <location>
        <position position="458"/>
    </location>
    <ligand>
        <name>phosphoenolpyruvate</name>
        <dbReference type="ChEBI" id="CHEBI:58702"/>
    </ligand>
</feature>
<feature type="binding site" evidence="7">
    <location>
        <position position="186"/>
    </location>
    <ligand>
        <name>3-phosphoshikimate</name>
        <dbReference type="ChEBI" id="CHEBI:145989"/>
    </ligand>
</feature>
<evidence type="ECO:0000256" key="5">
    <source>
        <dbReference type="ARBA" id="ARBA00023141"/>
    </source>
</evidence>
<feature type="active site" description="Proton acceptor" evidence="7">
    <location>
        <position position="358"/>
    </location>
</feature>
<dbReference type="RefSeq" id="WP_269311484.1">
    <property type="nucleotide sequence ID" value="NZ_CP114052.1"/>
</dbReference>
<organism evidence="9 10">
    <name type="scientific">Peptostreptococcus equinus</name>
    <dbReference type="NCBI Taxonomy" id="3003601"/>
    <lineage>
        <taxon>Bacteria</taxon>
        <taxon>Bacillati</taxon>
        <taxon>Bacillota</taxon>
        <taxon>Clostridia</taxon>
        <taxon>Peptostreptococcales</taxon>
        <taxon>Peptostreptococcaceae</taxon>
        <taxon>Peptostreptococcus</taxon>
    </lineage>
</organism>
<feature type="binding site" evidence="7">
    <location>
        <position position="115"/>
    </location>
    <ligand>
        <name>phosphoenolpyruvate</name>
        <dbReference type="ChEBI" id="CHEBI:58702"/>
    </ligand>
</feature>
<feature type="binding site" evidence="7">
    <location>
        <position position="188"/>
    </location>
    <ligand>
        <name>3-phosphoshikimate</name>
        <dbReference type="ChEBI" id="CHEBI:145989"/>
    </ligand>
</feature>
<dbReference type="InterPro" id="IPR006264">
    <property type="entry name" value="EPSP_synthase"/>
</dbReference>
<feature type="binding site" evidence="7">
    <location>
        <position position="214"/>
    </location>
    <ligand>
        <name>3-phosphoshikimate</name>
        <dbReference type="ChEBI" id="CHEBI:145989"/>
    </ligand>
</feature>
<sequence>MKKLLSEVDYMDLKIQANKLSGKISIPKSKSMGHRAIICASLANGISHIRHLTYSNDIMATINAMKALGVKIEFYNEELVVRGIGNCIDVEKSVSIIKNCGKNKDIINIDVKESGSTIRFLLPLLSLFDNDFVINSQGKLLKRPLDPYFYIYDKLGIIYRIENNILFIENNKKFEDSIYKFDGNISSQFISGMMFLLPLLNFDSRIIIDGYLESKAYVDMTIDSLKTFGVEIVNIDYKEFIIRGNQKYKSQDIEVEGDFSQAAFFLVANSLQKINANSITDYIYVQGLKEDSNQADKDLIYLLNILDYINTSMTFDKKKFDDAMLKIFNEYMVKVYKGKSPIYIKENRLIIDGKDIPDIIPILSLYLSLSNFKSKIINIARLKIKESDRLQAIYSELKKLGVEIEYGEDFLSINPSQILEGNIEVDSYKDHRIAMMLAISSLFTSSPIKIKDAQCVNKSYPDFWKDFESLGGEIFECNMGK</sequence>
<dbReference type="HAMAP" id="MF_00210">
    <property type="entry name" value="EPSP_synth"/>
    <property type="match status" value="1"/>
</dbReference>
<comment type="catalytic activity">
    <reaction evidence="6">
        <text>3-phosphoshikimate + phosphoenolpyruvate = 5-O-(1-carboxyvinyl)-3-phosphoshikimate + phosphate</text>
        <dbReference type="Rhea" id="RHEA:21256"/>
        <dbReference type="ChEBI" id="CHEBI:43474"/>
        <dbReference type="ChEBI" id="CHEBI:57701"/>
        <dbReference type="ChEBI" id="CHEBI:58702"/>
        <dbReference type="ChEBI" id="CHEBI:145989"/>
        <dbReference type="EC" id="2.5.1.19"/>
    </reaction>
    <physiologicalReaction direction="left-to-right" evidence="6">
        <dbReference type="Rhea" id="RHEA:21257"/>
    </physiologicalReaction>
</comment>
<comment type="caution">
    <text evidence="7">Lacks conserved residue(s) required for the propagation of feature annotation.</text>
</comment>
<dbReference type="PANTHER" id="PTHR21090:SF5">
    <property type="entry name" value="PENTAFUNCTIONAL AROM POLYPEPTIDE"/>
    <property type="match status" value="1"/>
</dbReference>
<keyword evidence="5 7" id="KW-0057">Aromatic amino acid biosynthesis</keyword>
<feature type="binding site" evidence="7">
    <location>
        <position position="358"/>
    </location>
    <ligand>
        <name>3-phosphoshikimate</name>
        <dbReference type="ChEBI" id="CHEBI:145989"/>
    </ligand>
</feature>
<evidence type="ECO:0000256" key="2">
    <source>
        <dbReference type="ARBA" id="ARBA00009948"/>
    </source>
</evidence>
<accession>A0ABY7JN67</accession>
<evidence type="ECO:0000256" key="1">
    <source>
        <dbReference type="ARBA" id="ARBA00004811"/>
    </source>
</evidence>
<dbReference type="InterPro" id="IPR013792">
    <property type="entry name" value="RNA3'P_cycl/enolpyr_Trfase_a/b"/>
</dbReference>
<evidence type="ECO:0000256" key="3">
    <source>
        <dbReference type="ARBA" id="ARBA00022605"/>
    </source>
</evidence>